<evidence type="ECO:0000313" key="5">
    <source>
        <dbReference type="EMBL" id="MCP0887776.1"/>
    </source>
</evidence>
<dbReference type="EMBL" id="JAIULA010000025">
    <property type="protein sequence ID" value="MCP0887776.1"/>
    <property type="molecule type" value="Genomic_DNA"/>
</dbReference>
<dbReference type="Pfam" id="PF10620">
    <property type="entry name" value="MdcG"/>
    <property type="match status" value="1"/>
</dbReference>
<comment type="caution">
    <text evidence="5">The sequence shown here is derived from an EMBL/GenBank/DDBJ whole genome shotgun (WGS) entry which is preliminary data.</text>
</comment>
<keyword evidence="6" id="KW-1185">Reference proteome</keyword>
<feature type="domain" description="Phosphoribosyl-dephospho-CoA transferase MdcG C-terminal" evidence="3">
    <location>
        <begin position="90"/>
        <end position="203"/>
    </location>
</feature>
<keyword evidence="1" id="KW-0808">Transferase</keyword>
<protein>
    <submittedName>
        <fullName evidence="5">Malonate decarboxylase holo-ACP synthase</fullName>
    </submittedName>
</protein>
<reference evidence="5 6" key="1">
    <citation type="journal article" date="2023" name="Int. J. Syst. Evol. Microbiol.">
        <title>Ligilactobacillus ubinensis sp. nov., a novel species isolated from the wild ferment of a durian fruit (Durio zibethinus).</title>
        <authorList>
            <person name="Heng Y.C."/>
            <person name="Menon N."/>
            <person name="Chen B."/>
            <person name="Loo B.Z.L."/>
            <person name="Wong G.W.J."/>
            <person name="Lim A.C.H."/>
            <person name="Silvaraju S."/>
            <person name="Kittelmann S."/>
        </authorList>
    </citation>
    <scope>NUCLEOTIDE SEQUENCE [LARGE SCALE GENOMIC DNA]</scope>
    <source>
        <strain evidence="5 6">WILCCON 0076</strain>
    </source>
</reference>
<evidence type="ECO:0000259" key="3">
    <source>
        <dbReference type="Pfam" id="PF10620"/>
    </source>
</evidence>
<keyword evidence="2" id="KW-0548">Nucleotidyltransferase</keyword>
<evidence type="ECO:0000259" key="4">
    <source>
        <dbReference type="Pfam" id="PF20866"/>
    </source>
</evidence>
<dbReference type="InterPro" id="IPR049180">
    <property type="entry name" value="MdcG_C"/>
</dbReference>
<sequence>MELIPHTLIKLKNKDLIYADTSVPAWVKKSLEISSYSVVRRGFQSEYIPVGIRGFKKNQRFAACIKKSNIESTYLPSDALKKIDTVPNTRLNLPAFQSLLKIRNHLSMFEWGVGGSLQFELITGIPMVTEKSDLDLLITCPPVPLSHKEANQLLKKLQFLSTVHLDIQVLNHQNGFSLEEFALQRNKTILVKTMVGPILMDDPWI</sequence>
<organism evidence="5 6">
    <name type="scientific">Ligilactobacillus ubinensis</name>
    <dbReference type="NCBI Taxonomy" id="2876789"/>
    <lineage>
        <taxon>Bacteria</taxon>
        <taxon>Bacillati</taxon>
        <taxon>Bacillota</taxon>
        <taxon>Bacilli</taxon>
        <taxon>Lactobacillales</taxon>
        <taxon>Lactobacillaceae</taxon>
        <taxon>Ligilactobacillus</taxon>
    </lineage>
</organism>
<proteinExistence type="predicted"/>
<dbReference type="NCBIfam" id="TIGR03135">
    <property type="entry name" value="malonate_mdcG"/>
    <property type="match status" value="1"/>
</dbReference>
<feature type="domain" description="Phosphoribosyl-dephospho-CoA transferase MdcG N-terminal" evidence="4">
    <location>
        <begin position="5"/>
        <end position="73"/>
    </location>
</feature>
<evidence type="ECO:0000313" key="6">
    <source>
        <dbReference type="Proteomes" id="UP001139006"/>
    </source>
</evidence>
<dbReference type="GO" id="GO:0016779">
    <property type="term" value="F:nucleotidyltransferase activity"/>
    <property type="evidence" value="ECO:0007669"/>
    <property type="project" value="UniProtKB-KW"/>
</dbReference>
<dbReference type="InterPro" id="IPR017557">
    <property type="entry name" value="Holo-ACP_synthase"/>
</dbReference>
<accession>A0A9X2JP98</accession>
<dbReference type="AlphaFoldDB" id="A0A9X2JP98"/>
<dbReference type="Pfam" id="PF20866">
    <property type="entry name" value="MdcG_N"/>
    <property type="match status" value="1"/>
</dbReference>
<dbReference type="RefSeq" id="WP_253361938.1">
    <property type="nucleotide sequence ID" value="NZ_JAIULA010000025.1"/>
</dbReference>
<name>A0A9X2JP98_9LACO</name>
<dbReference type="NCBIfam" id="NF002332">
    <property type="entry name" value="PRK01293.1"/>
    <property type="match status" value="1"/>
</dbReference>
<dbReference type="Proteomes" id="UP001139006">
    <property type="component" value="Unassembled WGS sequence"/>
</dbReference>
<dbReference type="InterPro" id="IPR048903">
    <property type="entry name" value="MdcG_N"/>
</dbReference>
<evidence type="ECO:0000256" key="2">
    <source>
        <dbReference type="ARBA" id="ARBA00022695"/>
    </source>
</evidence>
<gene>
    <name evidence="5" type="ORF">LB941_10590</name>
</gene>
<evidence type="ECO:0000256" key="1">
    <source>
        <dbReference type="ARBA" id="ARBA00022679"/>
    </source>
</evidence>